<gene>
    <name evidence="5" type="ORF">SAMN04488112_10427</name>
</gene>
<protein>
    <submittedName>
        <fullName evidence="5">DNA-binding transcriptional regulator, GntR family</fullName>
    </submittedName>
</protein>
<dbReference type="RefSeq" id="WP_091566796.1">
    <property type="nucleotide sequence ID" value="NZ_FMZA01000004.1"/>
</dbReference>
<dbReference type="SUPFAM" id="SSF48008">
    <property type="entry name" value="GntR ligand-binding domain-like"/>
    <property type="match status" value="1"/>
</dbReference>
<dbReference type="InterPro" id="IPR000524">
    <property type="entry name" value="Tscrpt_reg_HTH_GntR"/>
</dbReference>
<dbReference type="EMBL" id="FMZA01000004">
    <property type="protein sequence ID" value="SDC17669.1"/>
    <property type="molecule type" value="Genomic_DNA"/>
</dbReference>
<dbReference type="PANTHER" id="PTHR43537">
    <property type="entry name" value="TRANSCRIPTIONAL REGULATOR, GNTR FAMILY"/>
    <property type="match status" value="1"/>
</dbReference>
<dbReference type="InterPro" id="IPR036388">
    <property type="entry name" value="WH-like_DNA-bd_sf"/>
</dbReference>
<evidence type="ECO:0000256" key="1">
    <source>
        <dbReference type="ARBA" id="ARBA00023015"/>
    </source>
</evidence>
<dbReference type="Proteomes" id="UP000199387">
    <property type="component" value="Unassembled WGS sequence"/>
</dbReference>
<dbReference type="Pfam" id="PF00392">
    <property type="entry name" value="GntR"/>
    <property type="match status" value="1"/>
</dbReference>
<organism evidence="5 6">
    <name type="scientific">Melghirimyces thermohalophilus</name>
    <dbReference type="NCBI Taxonomy" id="1236220"/>
    <lineage>
        <taxon>Bacteria</taxon>
        <taxon>Bacillati</taxon>
        <taxon>Bacillota</taxon>
        <taxon>Bacilli</taxon>
        <taxon>Bacillales</taxon>
        <taxon>Thermoactinomycetaceae</taxon>
        <taxon>Melghirimyces</taxon>
    </lineage>
</organism>
<dbReference type="SMART" id="SM00345">
    <property type="entry name" value="HTH_GNTR"/>
    <property type="match status" value="1"/>
</dbReference>
<dbReference type="CDD" id="cd07377">
    <property type="entry name" value="WHTH_GntR"/>
    <property type="match status" value="1"/>
</dbReference>
<keyword evidence="3" id="KW-0804">Transcription</keyword>
<keyword evidence="6" id="KW-1185">Reference proteome</keyword>
<dbReference type="SMART" id="SM00895">
    <property type="entry name" value="FCD"/>
    <property type="match status" value="1"/>
</dbReference>
<accession>A0A1G6JG06</accession>
<dbReference type="InterPro" id="IPR011711">
    <property type="entry name" value="GntR_C"/>
</dbReference>
<dbReference type="AlphaFoldDB" id="A0A1G6JG06"/>
<name>A0A1G6JG06_9BACL</name>
<dbReference type="Gene3D" id="1.20.120.530">
    <property type="entry name" value="GntR ligand-binding domain-like"/>
    <property type="match status" value="1"/>
</dbReference>
<evidence type="ECO:0000256" key="2">
    <source>
        <dbReference type="ARBA" id="ARBA00023125"/>
    </source>
</evidence>
<evidence type="ECO:0000313" key="5">
    <source>
        <dbReference type="EMBL" id="SDC17669.1"/>
    </source>
</evidence>
<dbReference type="PANTHER" id="PTHR43537:SF5">
    <property type="entry name" value="UXU OPERON TRANSCRIPTIONAL REGULATOR"/>
    <property type="match status" value="1"/>
</dbReference>
<keyword evidence="1" id="KW-0805">Transcription regulation</keyword>
<evidence type="ECO:0000313" key="6">
    <source>
        <dbReference type="Proteomes" id="UP000199387"/>
    </source>
</evidence>
<dbReference type="GO" id="GO:0003677">
    <property type="term" value="F:DNA binding"/>
    <property type="evidence" value="ECO:0007669"/>
    <property type="project" value="UniProtKB-KW"/>
</dbReference>
<sequence>MQAGWKAHISTRDSVYQRLYEEILQLKLEPGQLISEKEISERMEVSRTPVREAFQQLAREELLEIYPQKGTRVSLIDLSLVEEARFMREHLETAVVKLACKSFPEEKLMELDWNLNMQSLYRQKRDERQIFSLDEQFHQTIFSGCGKSRVWAAIQQMNMDFKRVRVLRLVADYNWDDIVEQHRDLVTCIKKRDAAAAEAKMHEHLTRVVIDKEKLTQQFPSYFKVSKRSPQ</sequence>
<dbReference type="Pfam" id="PF07729">
    <property type="entry name" value="FCD"/>
    <property type="match status" value="1"/>
</dbReference>
<dbReference type="Gene3D" id="1.10.10.10">
    <property type="entry name" value="Winged helix-like DNA-binding domain superfamily/Winged helix DNA-binding domain"/>
    <property type="match status" value="1"/>
</dbReference>
<dbReference type="InterPro" id="IPR036390">
    <property type="entry name" value="WH_DNA-bd_sf"/>
</dbReference>
<dbReference type="STRING" id="1236220.SAMN04488112_10427"/>
<evidence type="ECO:0000259" key="4">
    <source>
        <dbReference type="PROSITE" id="PS50949"/>
    </source>
</evidence>
<dbReference type="PROSITE" id="PS50949">
    <property type="entry name" value="HTH_GNTR"/>
    <property type="match status" value="1"/>
</dbReference>
<dbReference type="OrthoDB" id="574518at2"/>
<feature type="domain" description="HTH gntR-type" evidence="4">
    <location>
        <begin position="9"/>
        <end position="76"/>
    </location>
</feature>
<reference evidence="5 6" key="1">
    <citation type="submission" date="2016-10" db="EMBL/GenBank/DDBJ databases">
        <authorList>
            <person name="de Groot N.N."/>
        </authorList>
    </citation>
    <scope>NUCLEOTIDE SEQUENCE [LARGE SCALE GENOMIC DNA]</scope>
    <source>
        <strain evidence="5 6">DSM 45514</strain>
    </source>
</reference>
<proteinExistence type="predicted"/>
<dbReference type="SUPFAM" id="SSF46785">
    <property type="entry name" value="Winged helix' DNA-binding domain"/>
    <property type="match status" value="1"/>
</dbReference>
<dbReference type="InterPro" id="IPR008920">
    <property type="entry name" value="TF_FadR/GntR_C"/>
</dbReference>
<dbReference type="GO" id="GO:0003700">
    <property type="term" value="F:DNA-binding transcription factor activity"/>
    <property type="evidence" value="ECO:0007669"/>
    <property type="project" value="InterPro"/>
</dbReference>
<dbReference type="PRINTS" id="PR00035">
    <property type="entry name" value="HTHGNTR"/>
</dbReference>
<keyword evidence="2 5" id="KW-0238">DNA-binding</keyword>
<evidence type="ECO:0000256" key="3">
    <source>
        <dbReference type="ARBA" id="ARBA00023163"/>
    </source>
</evidence>